<dbReference type="InterPro" id="IPR015510">
    <property type="entry name" value="PGRP"/>
</dbReference>
<comment type="caution">
    <text evidence="5">The sequence shown here is derived from an EMBL/GenBank/DDBJ whole genome shotgun (WGS) entry which is preliminary data.</text>
</comment>
<dbReference type="SMART" id="SM00701">
    <property type="entry name" value="PGRP"/>
    <property type="match status" value="1"/>
</dbReference>
<dbReference type="Pfam" id="PF01510">
    <property type="entry name" value="Amidase_2"/>
    <property type="match status" value="1"/>
</dbReference>
<feature type="domain" description="N-acetylmuramoyl-L-alanine amidase" evidence="3">
    <location>
        <begin position="211"/>
        <end position="373"/>
    </location>
</feature>
<dbReference type="SMART" id="SM00644">
    <property type="entry name" value="Ami_2"/>
    <property type="match status" value="1"/>
</dbReference>
<evidence type="ECO:0000259" key="4">
    <source>
        <dbReference type="SMART" id="SM00701"/>
    </source>
</evidence>
<dbReference type="Proteomes" id="UP000640489">
    <property type="component" value="Unassembled WGS sequence"/>
</dbReference>
<evidence type="ECO:0000313" key="6">
    <source>
        <dbReference type="Proteomes" id="UP000640489"/>
    </source>
</evidence>
<protein>
    <submittedName>
        <fullName evidence="5">N-acetylmuramoyl-L-alanine amidase</fullName>
    </submittedName>
</protein>
<dbReference type="GO" id="GO:0009253">
    <property type="term" value="P:peptidoglycan catabolic process"/>
    <property type="evidence" value="ECO:0007669"/>
    <property type="project" value="InterPro"/>
</dbReference>
<proteinExistence type="inferred from homology"/>
<dbReference type="Gene3D" id="2.60.40.2700">
    <property type="match status" value="1"/>
</dbReference>
<comment type="similarity">
    <text evidence="1">Belongs to the N-acetylmuramoyl-L-alanine amidase 2 family.</text>
</comment>
<dbReference type="GO" id="GO:0008270">
    <property type="term" value="F:zinc ion binding"/>
    <property type="evidence" value="ECO:0007669"/>
    <property type="project" value="InterPro"/>
</dbReference>
<dbReference type="Gene3D" id="3.40.80.10">
    <property type="entry name" value="Peptidoglycan recognition protein-like"/>
    <property type="match status" value="1"/>
</dbReference>
<name>A0A930YHX7_9ACTN</name>
<dbReference type="InterPro" id="IPR006619">
    <property type="entry name" value="PGRP_domain_met/bac"/>
</dbReference>
<dbReference type="InterPro" id="IPR036505">
    <property type="entry name" value="Amidase/PGRP_sf"/>
</dbReference>
<evidence type="ECO:0000256" key="2">
    <source>
        <dbReference type="SAM" id="MobiDB-lite"/>
    </source>
</evidence>
<dbReference type="CDD" id="cd06583">
    <property type="entry name" value="PGRP"/>
    <property type="match status" value="1"/>
</dbReference>
<evidence type="ECO:0000256" key="1">
    <source>
        <dbReference type="ARBA" id="ARBA00007553"/>
    </source>
</evidence>
<dbReference type="PANTHER" id="PTHR11022">
    <property type="entry name" value="PEPTIDOGLYCAN RECOGNITION PROTEIN"/>
    <property type="match status" value="1"/>
</dbReference>
<evidence type="ECO:0000313" key="5">
    <source>
        <dbReference type="EMBL" id="MBF4763409.1"/>
    </source>
</evidence>
<gene>
    <name evidence="5" type="ORF">ISU07_09755</name>
</gene>
<reference evidence="5" key="1">
    <citation type="submission" date="2020-11" db="EMBL/GenBank/DDBJ databases">
        <title>Nocardioides sp. nov., isolated from Soil of Cynanchum wilfordii Hemsley rhizosphere.</title>
        <authorList>
            <person name="Lee J.-S."/>
            <person name="Suh M.K."/>
            <person name="Kim J.-S."/>
        </authorList>
    </citation>
    <scope>NUCLEOTIDE SEQUENCE</scope>
    <source>
        <strain evidence="5">KCTC 19275</strain>
    </source>
</reference>
<keyword evidence="6" id="KW-1185">Reference proteome</keyword>
<organism evidence="5 6">
    <name type="scientific">Nocardioides islandensis</name>
    <dbReference type="NCBI Taxonomy" id="433663"/>
    <lineage>
        <taxon>Bacteria</taxon>
        <taxon>Bacillati</taxon>
        <taxon>Actinomycetota</taxon>
        <taxon>Actinomycetes</taxon>
        <taxon>Propionibacteriales</taxon>
        <taxon>Nocardioidaceae</taxon>
        <taxon>Nocardioides</taxon>
    </lineage>
</organism>
<accession>A0A930YHX7</accession>
<evidence type="ECO:0000259" key="3">
    <source>
        <dbReference type="SMART" id="SM00644"/>
    </source>
</evidence>
<feature type="region of interest" description="Disordered" evidence="2">
    <location>
        <begin position="468"/>
        <end position="488"/>
    </location>
</feature>
<dbReference type="SUPFAM" id="SSF55846">
    <property type="entry name" value="N-acetylmuramoyl-L-alanine amidase-like"/>
    <property type="match status" value="1"/>
</dbReference>
<sequence length="578" mass="62820">MDQPAARRRPVLKAALGGAAAVGAVGVAARVFTAPPTPGRSGWSGEGGLALAGEQADGIGELEVPLTTLARSTRDGSFETVGMTSTPYSMLALTWDRGAAAPPLEVRTRTDGAWDDWRPVPPLADGPDPASDEVATRSGTDLSWVGPADGVQVRVGGPVPRGLTLVLLHPYAQPGDEDTLLDEEIMARGVRAGFVPRPHMRGRRHWGANRAWRSGRPAYNRTIQQVHVHHTASSNGYSRHDVPALIRGMYRYHTHHLGWSDIGYNFLVDRFGRIWTGRAGGAARAVRGAHTLGFNNTSTGIAVIGNFETARPSEAVLQAVAAVAAWKLRTYHRDPLAETRVWSRGSDKFRWGRQVVLPTIDGHRDTNDTACPGRHLYHHLPEIRQKTAALVRYYSRIHVLTPPTLQGTPRLGSTLRVDPGEYAPSDAALTYVWLRDGRPIPRASGPSYDVRPADVGTRLSVRITARKRGLKPATRRRWSSGRTTGPAHVSVTARSSDRRLRVDVLVSSPPGVRPTPTGKVVVKVAGRRAVVRLHDGRGTATFGAGSPLPPRRVWVKARYQGDAVHDKARALAKVRVRR</sequence>
<dbReference type="EMBL" id="JADKPN010000004">
    <property type="protein sequence ID" value="MBF4763409.1"/>
    <property type="molecule type" value="Genomic_DNA"/>
</dbReference>
<dbReference type="RefSeq" id="WP_194706590.1">
    <property type="nucleotide sequence ID" value="NZ_JADKPN010000004.1"/>
</dbReference>
<dbReference type="GO" id="GO:0008745">
    <property type="term" value="F:N-acetylmuramoyl-L-alanine amidase activity"/>
    <property type="evidence" value="ECO:0007669"/>
    <property type="project" value="InterPro"/>
</dbReference>
<dbReference type="AlphaFoldDB" id="A0A930YHX7"/>
<feature type="domain" description="Peptidoglycan recognition protein family" evidence="4">
    <location>
        <begin position="198"/>
        <end position="346"/>
    </location>
</feature>
<dbReference type="InterPro" id="IPR002502">
    <property type="entry name" value="Amidase_domain"/>
</dbReference>
<dbReference type="PANTHER" id="PTHR11022:SF41">
    <property type="entry name" value="PEPTIDOGLYCAN-RECOGNITION PROTEIN LC-RELATED"/>
    <property type="match status" value="1"/>
</dbReference>
<feature type="compositionally biased region" description="Basic residues" evidence="2">
    <location>
        <begin position="468"/>
        <end position="479"/>
    </location>
</feature>
<feature type="region of interest" description="Disordered" evidence="2">
    <location>
        <begin position="112"/>
        <end position="143"/>
    </location>
</feature>